<protein>
    <submittedName>
        <fullName evidence="13">HlyC/CorC family transporter</fullName>
    </submittedName>
</protein>
<comment type="caution">
    <text evidence="13">The sequence shown here is derived from an EMBL/GenBank/DDBJ whole genome shotgun (WGS) entry which is preliminary data.</text>
</comment>
<dbReference type="AlphaFoldDB" id="A0A7Y8VST2"/>
<dbReference type="Gene3D" id="3.10.580.10">
    <property type="entry name" value="CBS-domain"/>
    <property type="match status" value="1"/>
</dbReference>
<comment type="subcellular location">
    <subcellularLocation>
        <location evidence="1">Membrane</location>
        <topology evidence="1">Multi-pass membrane protein</topology>
    </subcellularLocation>
</comment>
<dbReference type="InterPro" id="IPR046342">
    <property type="entry name" value="CBS_dom_sf"/>
</dbReference>
<evidence type="ECO:0000256" key="9">
    <source>
        <dbReference type="PROSITE-ProRule" id="PRU01193"/>
    </source>
</evidence>
<keyword evidence="3 9" id="KW-0812">Transmembrane</keyword>
<evidence type="ECO:0000256" key="10">
    <source>
        <dbReference type="SAM" id="Phobius"/>
    </source>
</evidence>
<dbReference type="SUPFAM" id="SSF56176">
    <property type="entry name" value="FAD-binding/transporter-associated domain-like"/>
    <property type="match status" value="1"/>
</dbReference>
<dbReference type="FunFam" id="3.10.580.10:FF:000002">
    <property type="entry name" value="Magnesium/cobalt efflux protein CorC"/>
    <property type="match status" value="1"/>
</dbReference>
<dbReference type="InterPro" id="IPR005170">
    <property type="entry name" value="Transptr-assoc_dom"/>
</dbReference>
<dbReference type="InterPro" id="IPR036318">
    <property type="entry name" value="FAD-bd_PCMH-like_sf"/>
</dbReference>
<dbReference type="SUPFAM" id="SSF54631">
    <property type="entry name" value="CBS-domain pair"/>
    <property type="match status" value="1"/>
</dbReference>
<name>A0A7Y8VST2_9FIRM</name>
<dbReference type="InterPro" id="IPR000644">
    <property type="entry name" value="CBS_dom"/>
</dbReference>
<dbReference type="CDD" id="cd04590">
    <property type="entry name" value="CBS_pair_CorC_HlyC_assoc"/>
    <property type="match status" value="1"/>
</dbReference>
<feature type="domain" description="CNNM transmembrane" evidence="12">
    <location>
        <begin position="4"/>
        <end position="196"/>
    </location>
</feature>
<evidence type="ECO:0000313" key="13">
    <source>
        <dbReference type="EMBL" id="NWO23948.1"/>
    </source>
</evidence>
<evidence type="ECO:0000256" key="2">
    <source>
        <dbReference type="ARBA" id="ARBA00006337"/>
    </source>
</evidence>
<evidence type="ECO:0000256" key="8">
    <source>
        <dbReference type="PROSITE-ProRule" id="PRU00703"/>
    </source>
</evidence>
<dbReference type="Gene3D" id="3.30.465.10">
    <property type="match status" value="1"/>
</dbReference>
<dbReference type="Pfam" id="PF01595">
    <property type="entry name" value="CNNM"/>
    <property type="match status" value="1"/>
</dbReference>
<evidence type="ECO:0000259" key="12">
    <source>
        <dbReference type="PROSITE" id="PS51846"/>
    </source>
</evidence>
<dbReference type="Pfam" id="PF00571">
    <property type="entry name" value="CBS"/>
    <property type="match status" value="2"/>
</dbReference>
<proteinExistence type="inferred from homology"/>
<evidence type="ECO:0000256" key="4">
    <source>
        <dbReference type="ARBA" id="ARBA00022737"/>
    </source>
</evidence>
<keyword evidence="6 8" id="KW-0129">CBS domain</keyword>
<dbReference type="InterPro" id="IPR016169">
    <property type="entry name" value="FAD-bd_PCMH_sub2"/>
</dbReference>
<feature type="domain" description="CBS" evidence="11">
    <location>
        <begin position="215"/>
        <end position="275"/>
    </location>
</feature>
<feature type="transmembrane region" description="Helical" evidence="10">
    <location>
        <begin position="140"/>
        <end position="163"/>
    </location>
</feature>
<dbReference type="GO" id="GO:0050660">
    <property type="term" value="F:flavin adenine dinucleotide binding"/>
    <property type="evidence" value="ECO:0007669"/>
    <property type="project" value="InterPro"/>
</dbReference>
<keyword evidence="7 9" id="KW-0472">Membrane</keyword>
<dbReference type="Proteomes" id="UP000526307">
    <property type="component" value="Unassembled WGS sequence"/>
</dbReference>
<organism evidence="13 14">
    <name type="scientific">Mogibacterium timidum</name>
    <dbReference type="NCBI Taxonomy" id="35519"/>
    <lineage>
        <taxon>Bacteria</taxon>
        <taxon>Bacillati</taxon>
        <taxon>Bacillota</taxon>
        <taxon>Clostridia</taxon>
        <taxon>Peptostreptococcales</taxon>
        <taxon>Anaerovoracaceae</taxon>
        <taxon>Mogibacterium</taxon>
    </lineage>
</organism>
<dbReference type="SMART" id="SM01091">
    <property type="entry name" value="CorC_HlyC"/>
    <property type="match status" value="1"/>
</dbReference>
<evidence type="ECO:0000256" key="1">
    <source>
        <dbReference type="ARBA" id="ARBA00004141"/>
    </source>
</evidence>
<evidence type="ECO:0000313" key="14">
    <source>
        <dbReference type="Proteomes" id="UP000526307"/>
    </source>
</evidence>
<evidence type="ECO:0000256" key="7">
    <source>
        <dbReference type="ARBA" id="ARBA00023136"/>
    </source>
</evidence>
<feature type="transmembrane region" description="Helical" evidence="10">
    <location>
        <begin position="6"/>
        <end position="29"/>
    </location>
</feature>
<dbReference type="PROSITE" id="PS51846">
    <property type="entry name" value="CNNM"/>
    <property type="match status" value="1"/>
</dbReference>
<keyword evidence="5 9" id="KW-1133">Transmembrane helix</keyword>
<feature type="transmembrane region" description="Helical" evidence="10">
    <location>
        <begin position="72"/>
        <end position="95"/>
    </location>
</feature>
<dbReference type="PANTHER" id="PTHR22777">
    <property type="entry name" value="HEMOLYSIN-RELATED"/>
    <property type="match status" value="1"/>
</dbReference>
<dbReference type="GO" id="GO:0005886">
    <property type="term" value="C:plasma membrane"/>
    <property type="evidence" value="ECO:0007669"/>
    <property type="project" value="TreeGrafter"/>
</dbReference>
<dbReference type="RefSeq" id="WP_178978786.1">
    <property type="nucleotide sequence ID" value="NZ_JABXYR010000002.1"/>
</dbReference>
<evidence type="ECO:0000256" key="3">
    <source>
        <dbReference type="ARBA" id="ARBA00022692"/>
    </source>
</evidence>
<dbReference type="InterPro" id="IPR044751">
    <property type="entry name" value="Ion_transp-like_CBS"/>
</dbReference>
<dbReference type="PANTHER" id="PTHR22777:SF17">
    <property type="entry name" value="UPF0053 PROTEIN SLL0260"/>
    <property type="match status" value="1"/>
</dbReference>
<gene>
    <name evidence="13" type="ORF">HW270_07785</name>
</gene>
<sequence>MSPDPVSWPIYILILLIVMVSNGLVSAALNALDSVDRNKLNEIEEDDPNNKRAELVHSYIKKPSRYHYPDRLFMYSMSIVAIVIFNFGFCFKLYSYRLLPIAANVIFAIFYIAWADILPKKLSAQAAEAYALRLARLQRVICIVLLPITKLCVGIANIILLILRKDLDVDDAQFSEDHVRSMLDKGQESGELKEEGRRMIDSIFEFDDLLAYEIMTPRTDVFMIDLEDDKDEYFEELMELRHSRIPVCEGDTDNIIGILHIKDYLLKGATDGFDSIDIKEILRAPYLVPETKNIDSLFVELQKTKQHLSILIDEYGGFSGIVSIEDIIEQIVGDIDDEFDDEDRIIEKVSDNEYIVDGNVYLDDLDEETGIELESENSETVGGFIIDYIGEIPKENSTYKPIRYENIIFQILEVKDRRIEKVRISIDEIDTEIEKGDDSDE</sequence>
<comment type="similarity">
    <text evidence="2">Belongs to the UPF0053 family.</text>
</comment>
<dbReference type="Pfam" id="PF03471">
    <property type="entry name" value="CorC_HlyC"/>
    <property type="match status" value="1"/>
</dbReference>
<feature type="domain" description="CBS" evidence="11">
    <location>
        <begin position="281"/>
        <end position="338"/>
    </location>
</feature>
<feature type="transmembrane region" description="Helical" evidence="10">
    <location>
        <begin position="101"/>
        <end position="119"/>
    </location>
</feature>
<reference evidence="13 14" key="1">
    <citation type="submission" date="2020-06" db="EMBL/GenBank/DDBJ databases">
        <title>Mogibacterium timidum strain W9173 genomic sequence.</title>
        <authorList>
            <person name="Wade W.G."/>
            <person name="Johnston C.D."/>
            <person name="Chen T."/>
            <person name="Dewhirst F.E."/>
        </authorList>
    </citation>
    <scope>NUCLEOTIDE SEQUENCE [LARGE SCALE GENOMIC DNA]</scope>
    <source>
        <strain evidence="13 14">W9173</strain>
    </source>
</reference>
<keyword evidence="14" id="KW-1185">Reference proteome</keyword>
<dbReference type="InterPro" id="IPR002550">
    <property type="entry name" value="CNNM"/>
</dbReference>
<dbReference type="EMBL" id="JABXYR010000002">
    <property type="protein sequence ID" value="NWO23948.1"/>
    <property type="molecule type" value="Genomic_DNA"/>
</dbReference>
<evidence type="ECO:0000256" key="5">
    <source>
        <dbReference type="ARBA" id="ARBA00022989"/>
    </source>
</evidence>
<evidence type="ECO:0000256" key="6">
    <source>
        <dbReference type="ARBA" id="ARBA00023122"/>
    </source>
</evidence>
<keyword evidence="4" id="KW-0677">Repeat</keyword>
<dbReference type="PROSITE" id="PS51371">
    <property type="entry name" value="CBS"/>
    <property type="match status" value="2"/>
</dbReference>
<accession>A0A7Y8VST2</accession>
<evidence type="ECO:0000259" key="11">
    <source>
        <dbReference type="PROSITE" id="PS51371"/>
    </source>
</evidence>